<accession>A0A9Y1BQ01</accession>
<protein>
    <recommendedName>
        <fullName evidence="2">Putative zinc-ribbon domain-containing protein</fullName>
    </recommendedName>
</protein>
<dbReference type="AlphaFoldDB" id="A0A9Y1BQ01"/>
<keyword evidence="1" id="KW-1133">Transmembrane helix</keyword>
<feature type="domain" description="Putative zinc-ribbon" evidence="2">
    <location>
        <begin position="297"/>
        <end position="318"/>
    </location>
</feature>
<feature type="transmembrane region" description="Helical" evidence="1">
    <location>
        <begin position="112"/>
        <end position="134"/>
    </location>
</feature>
<sequence length="321" mass="36775">MQNNFGFVKLEFITQEISKTSKVLSSIQLFIGLPIITFYMKLYLDFSSFIGDSIDISLKIIPFFFLIILPLALYVVRILYIFKLANSFTELSKLFYYDPAFQRNRIKSVSKFIRLGMISEIITIVISPILFVIIFFVSVFLSSIIFFLPNIFFLIGFLGISKTFDQLKEINLYKGKFRNWLLYSQISFIITSMLSMYGGGKMWSSILIWGLSGEEVLDDSFLIWFLIAGILVSLGYLLNTIGFFKLGIEMRKIHISNENSDFVKSRINTINPQKVENQLSEPLIVKNNIQAKTSKSKYCPNCGAINDYDAVFCTNCGASFE</sequence>
<gene>
    <name evidence="3" type="ORF">K9W46_12025</name>
</gene>
<feature type="transmembrane region" description="Helical" evidence="1">
    <location>
        <begin position="140"/>
        <end position="160"/>
    </location>
</feature>
<reference evidence="3" key="1">
    <citation type="journal article" date="2022" name="Nat. Microbiol.">
        <title>Unique mobile elements and scalable gene flow at the prokaryote-eukaryote boundary revealed by circularized Asgard archaea genomes.</title>
        <authorList>
            <person name="Wu F."/>
            <person name="Speth D.R."/>
            <person name="Philosof A."/>
            <person name="Cremiere A."/>
            <person name="Narayanan A."/>
            <person name="Barco R.A."/>
            <person name="Connon S.A."/>
            <person name="Amend J.P."/>
            <person name="Antoshechkin I.A."/>
            <person name="Orphan V.J."/>
        </authorList>
    </citation>
    <scope>NUCLEOTIDE SEQUENCE</scope>
    <source>
        <strain evidence="3">PR6</strain>
    </source>
</reference>
<feature type="transmembrane region" description="Helical" evidence="1">
    <location>
        <begin position="180"/>
        <end position="200"/>
    </location>
</feature>
<feature type="transmembrane region" description="Helical" evidence="1">
    <location>
        <begin position="21"/>
        <end position="40"/>
    </location>
</feature>
<evidence type="ECO:0000313" key="3">
    <source>
        <dbReference type="EMBL" id="UJG43088.1"/>
    </source>
</evidence>
<keyword evidence="1" id="KW-0472">Membrane</keyword>
<organism evidence="3">
    <name type="scientific">Candidatus Heimdallarchaeum endolithica</name>
    <dbReference type="NCBI Taxonomy" id="2876572"/>
    <lineage>
        <taxon>Archaea</taxon>
        <taxon>Promethearchaeati</taxon>
        <taxon>Candidatus Heimdallarchaeota</taxon>
        <taxon>Candidatus Heimdallarchaeia (ex Rinke et al. 2021) (nom. nud.)</taxon>
        <taxon>Candidatus Heimdallarchaeales</taxon>
        <taxon>Candidatus Heimdallarchaeaceae</taxon>
        <taxon>Candidatus Heimdallarchaeum</taxon>
    </lineage>
</organism>
<feature type="transmembrane region" description="Helical" evidence="1">
    <location>
        <begin position="220"/>
        <end position="244"/>
    </location>
</feature>
<name>A0A9Y1BQ01_9ARCH</name>
<dbReference type="InterPro" id="IPR059113">
    <property type="entry name" value="Znf_ribbon"/>
</dbReference>
<dbReference type="Proteomes" id="UP001200513">
    <property type="component" value="Chromosome"/>
</dbReference>
<dbReference type="EMBL" id="CP084167">
    <property type="protein sequence ID" value="UJG43088.1"/>
    <property type="molecule type" value="Genomic_DNA"/>
</dbReference>
<feature type="transmembrane region" description="Helical" evidence="1">
    <location>
        <begin position="60"/>
        <end position="82"/>
    </location>
</feature>
<evidence type="ECO:0000256" key="1">
    <source>
        <dbReference type="SAM" id="Phobius"/>
    </source>
</evidence>
<evidence type="ECO:0000259" key="2">
    <source>
        <dbReference type="Pfam" id="PF13248"/>
    </source>
</evidence>
<keyword evidence="1" id="KW-0812">Transmembrane</keyword>
<proteinExistence type="predicted"/>
<dbReference type="Pfam" id="PF13248">
    <property type="entry name" value="Zn_ribbon_3"/>
    <property type="match status" value="1"/>
</dbReference>